<dbReference type="SUPFAM" id="SSF48264">
    <property type="entry name" value="Cytochrome P450"/>
    <property type="match status" value="1"/>
</dbReference>
<accession>A0ABR0S5A7</accession>
<comment type="similarity">
    <text evidence="2 8">Belongs to the cytochrome P450 family.</text>
</comment>
<keyword evidence="5 8" id="KW-0560">Oxidoreductase</keyword>
<dbReference type="PROSITE" id="PS00086">
    <property type="entry name" value="CYTOCHROME_P450"/>
    <property type="match status" value="1"/>
</dbReference>
<keyword evidence="9" id="KW-1133">Transmembrane helix</keyword>
<reference evidence="10 11" key="1">
    <citation type="submission" date="2024-01" db="EMBL/GenBank/DDBJ databases">
        <title>Complete genome of Cladobotryum mycophilum ATHUM6906.</title>
        <authorList>
            <person name="Christinaki A.C."/>
            <person name="Myridakis A.I."/>
            <person name="Kouvelis V.N."/>
        </authorList>
    </citation>
    <scope>NUCLEOTIDE SEQUENCE [LARGE SCALE GENOMIC DNA]</scope>
    <source>
        <strain evidence="10 11">ATHUM6906</strain>
    </source>
</reference>
<evidence type="ECO:0000313" key="10">
    <source>
        <dbReference type="EMBL" id="KAK5987017.1"/>
    </source>
</evidence>
<evidence type="ECO:0000256" key="2">
    <source>
        <dbReference type="ARBA" id="ARBA00010617"/>
    </source>
</evidence>
<protein>
    <submittedName>
        <fullName evidence="10">Cytochrome P450 monooxygenase</fullName>
    </submittedName>
</protein>
<keyword evidence="4 8" id="KW-0479">Metal-binding</keyword>
<keyword evidence="9" id="KW-0472">Membrane</keyword>
<dbReference type="CDD" id="cd11062">
    <property type="entry name" value="CYP58-like"/>
    <property type="match status" value="1"/>
</dbReference>
<dbReference type="GO" id="GO:0004497">
    <property type="term" value="F:monooxygenase activity"/>
    <property type="evidence" value="ECO:0007669"/>
    <property type="project" value="UniProtKB-KW"/>
</dbReference>
<gene>
    <name evidence="10" type="ORF">PT974_11132</name>
</gene>
<feature type="transmembrane region" description="Helical" evidence="9">
    <location>
        <begin position="12"/>
        <end position="31"/>
    </location>
</feature>
<dbReference type="PANTHER" id="PTHR24305:SF157">
    <property type="entry name" value="N-ACETYLTRYPTOPHAN 6-HYDROXYLASE IVOC-RELATED"/>
    <property type="match status" value="1"/>
</dbReference>
<evidence type="ECO:0000256" key="1">
    <source>
        <dbReference type="ARBA" id="ARBA00001971"/>
    </source>
</evidence>
<dbReference type="InterPro" id="IPR050121">
    <property type="entry name" value="Cytochrome_P450_monoxygenase"/>
</dbReference>
<proteinExistence type="inferred from homology"/>
<dbReference type="Pfam" id="PF00067">
    <property type="entry name" value="p450"/>
    <property type="match status" value="1"/>
</dbReference>
<evidence type="ECO:0000313" key="11">
    <source>
        <dbReference type="Proteomes" id="UP001338125"/>
    </source>
</evidence>
<evidence type="ECO:0000256" key="9">
    <source>
        <dbReference type="SAM" id="Phobius"/>
    </source>
</evidence>
<dbReference type="InterPro" id="IPR002401">
    <property type="entry name" value="Cyt_P450_E_grp-I"/>
</dbReference>
<dbReference type="PANTHER" id="PTHR24305">
    <property type="entry name" value="CYTOCHROME P450"/>
    <property type="match status" value="1"/>
</dbReference>
<keyword evidence="6 8" id="KW-0408">Iron</keyword>
<keyword evidence="3 8" id="KW-0349">Heme</keyword>
<sequence length="510" mass="57669">MEQTFLSIVGMIPIWAWALGIALIGLLPMLYNMLFHPLRHFPGPSMAGATLWWKAYKEVFLHQTLATELFDLHEKHGDIVRVGPNELHFGNPSAFHEIYNGSRRWDKDVGLYGTPGVRSGSFVTLKYDQAKERRAVLQPMFSKRAIKNIEGLVWKNADRLSAAITRGNAEDKSVDFLYAFRSFTLDTIMGFTLGDCINAVDAPSFADPLILAMDASLRALPLLKNFPLIRKLAYAIPPSLMMKTLPDPERLTPRIYQVRSLIQERLKAVIESPEKLDEAAHQTVFHRMLDKASYKSKVVPESGELHDEGLTLIFAGANTVADTLLMGHWHLLNQPKLLDQLRAELTTVWPDPNAHPSVQDLESLPLLTATIKESLRHIPSGVSLTRIVPPEGATISGRRIPGGTIVGMSILHVHQSEQIFKDALAFKPERWLVDDTKHLDEYLVAFSRGPRMCFGVNLAWCELYVAFATMIRRFDMALDKTTAEDMEWRECIAAYYPKRHLHAWCRPVEK</sequence>
<dbReference type="InterPro" id="IPR036396">
    <property type="entry name" value="Cyt_P450_sf"/>
</dbReference>
<organism evidence="10 11">
    <name type="scientific">Cladobotryum mycophilum</name>
    <dbReference type="NCBI Taxonomy" id="491253"/>
    <lineage>
        <taxon>Eukaryota</taxon>
        <taxon>Fungi</taxon>
        <taxon>Dikarya</taxon>
        <taxon>Ascomycota</taxon>
        <taxon>Pezizomycotina</taxon>
        <taxon>Sordariomycetes</taxon>
        <taxon>Hypocreomycetidae</taxon>
        <taxon>Hypocreales</taxon>
        <taxon>Hypocreaceae</taxon>
        <taxon>Cladobotryum</taxon>
    </lineage>
</organism>
<dbReference type="PRINTS" id="PR00463">
    <property type="entry name" value="EP450I"/>
</dbReference>
<name>A0ABR0S5A7_9HYPO</name>
<evidence type="ECO:0000256" key="4">
    <source>
        <dbReference type="ARBA" id="ARBA00022723"/>
    </source>
</evidence>
<keyword evidence="11" id="KW-1185">Reference proteome</keyword>
<evidence type="ECO:0000256" key="6">
    <source>
        <dbReference type="ARBA" id="ARBA00023004"/>
    </source>
</evidence>
<evidence type="ECO:0000256" key="5">
    <source>
        <dbReference type="ARBA" id="ARBA00023002"/>
    </source>
</evidence>
<keyword evidence="7 8" id="KW-0503">Monooxygenase</keyword>
<dbReference type="PRINTS" id="PR00385">
    <property type="entry name" value="P450"/>
</dbReference>
<evidence type="ECO:0000256" key="3">
    <source>
        <dbReference type="ARBA" id="ARBA00022617"/>
    </source>
</evidence>
<dbReference type="Gene3D" id="1.10.630.10">
    <property type="entry name" value="Cytochrome P450"/>
    <property type="match status" value="1"/>
</dbReference>
<dbReference type="InterPro" id="IPR001128">
    <property type="entry name" value="Cyt_P450"/>
</dbReference>
<evidence type="ECO:0000256" key="7">
    <source>
        <dbReference type="ARBA" id="ARBA00023033"/>
    </source>
</evidence>
<comment type="cofactor">
    <cofactor evidence="1">
        <name>heme</name>
        <dbReference type="ChEBI" id="CHEBI:30413"/>
    </cofactor>
</comment>
<keyword evidence="9" id="KW-0812">Transmembrane</keyword>
<dbReference type="Proteomes" id="UP001338125">
    <property type="component" value="Unassembled WGS sequence"/>
</dbReference>
<evidence type="ECO:0000256" key="8">
    <source>
        <dbReference type="RuleBase" id="RU000461"/>
    </source>
</evidence>
<comment type="caution">
    <text evidence="10">The sequence shown here is derived from an EMBL/GenBank/DDBJ whole genome shotgun (WGS) entry which is preliminary data.</text>
</comment>
<dbReference type="EMBL" id="JAVFKD010000016">
    <property type="protein sequence ID" value="KAK5987017.1"/>
    <property type="molecule type" value="Genomic_DNA"/>
</dbReference>
<dbReference type="InterPro" id="IPR017972">
    <property type="entry name" value="Cyt_P450_CS"/>
</dbReference>